<dbReference type="AlphaFoldDB" id="A0A1H6IX19"/>
<accession>A0A1H6IX19</accession>
<gene>
    <name evidence="1" type="ORF">SAMN02910265_01172</name>
</gene>
<dbReference type="EMBL" id="FNWV01000003">
    <property type="protein sequence ID" value="SEH51614.1"/>
    <property type="molecule type" value="Genomic_DNA"/>
</dbReference>
<evidence type="ECO:0000313" key="1">
    <source>
        <dbReference type="EMBL" id="SEH51614.1"/>
    </source>
</evidence>
<proteinExistence type="predicted"/>
<dbReference type="Pfam" id="PF09365">
    <property type="entry name" value="DUF2461"/>
    <property type="match status" value="1"/>
</dbReference>
<name>A0A1H6IX19_RUMFL</name>
<dbReference type="InterPro" id="IPR012808">
    <property type="entry name" value="CHP02453"/>
</dbReference>
<dbReference type="PIRSF" id="PIRSF028451">
    <property type="entry name" value="UCP028451"/>
    <property type="match status" value="1"/>
</dbReference>
<reference evidence="1 2" key="1">
    <citation type="submission" date="2016-10" db="EMBL/GenBank/DDBJ databases">
        <authorList>
            <person name="de Groot N.N."/>
        </authorList>
    </citation>
    <scope>NUCLEOTIDE SEQUENCE [LARGE SCALE GENOMIC DNA]</scope>
    <source>
        <strain evidence="1 2">YAD2003</strain>
    </source>
</reference>
<dbReference type="InterPro" id="IPR015996">
    <property type="entry name" value="UCP028451"/>
</dbReference>
<dbReference type="OrthoDB" id="9794241at2"/>
<dbReference type="Proteomes" id="UP000183190">
    <property type="component" value="Unassembled WGS sequence"/>
</dbReference>
<organism evidence="1 2">
    <name type="scientific">Ruminococcus flavefaciens</name>
    <dbReference type="NCBI Taxonomy" id="1265"/>
    <lineage>
        <taxon>Bacteria</taxon>
        <taxon>Bacillati</taxon>
        <taxon>Bacillota</taxon>
        <taxon>Clostridia</taxon>
        <taxon>Eubacteriales</taxon>
        <taxon>Oscillospiraceae</taxon>
        <taxon>Ruminococcus</taxon>
    </lineage>
</organism>
<sequence length="250" mass="29627">MFEGFSQEALEFLLGIRHNNNKDWFEPRKKTYTEKIFEPMKALGEELFAPFADIDGMMYKVGRIYRDENFAPYLHYRDTMWIYVRYDAWYWNKTPTLYFELSPEGAEFGFRISKPEAAVMERFRSQLAEDAEPFLNMISELVENYGLTVGGDEYKRKKPCPKPELEKYFVKKGLSVYTKVSDPEELFSRKIAEHTAEVFKAVQPLNDYFHEIVEIEELAKAILKEEKEQQLSQPEPEINMVKAPDIEFMW</sequence>
<evidence type="ECO:0000313" key="2">
    <source>
        <dbReference type="Proteomes" id="UP000183190"/>
    </source>
</evidence>
<protein>
    <submittedName>
        <fullName evidence="1">TIGR02453 family protein</fullName>
    </submittedName>
</protein>
<dbReference type="RefSeq" id="WP_074715266.1">
    <property type="nucleotide sequence ID" value="NZ_FNWV01000003.1"/>
</dbReference>